<protein>
    <submittedName>
        <fullName evidence="1">Uncharacterized protein</fullName>
    </submittedName>
</protein>
<evidence type="ECO:0000313" key="1">
    <source>
        <dbReference type="EMBL" id="QPJ66773.1"/>
    </source>
</evidence>
<evidence type="ECO:0000313" key="2">
    <source>
        <dbReference type="Proteomes" id="UP000594464"/>
    </source>
</evidence>
<proteinExistence type="predicted"/>
<sequence length="194" mass="23798">MEDPILELFEKIKKLETELSFELQKKQEEFLYEVNETRVSFEKEIQRQHRKLKKRIWRFFKDAAILNILTAPFIYSLIIPGLILDAFLFVYQNVCFPVYGIPKVRRKDYIIMDRQYLSYLNWIEKFNCVYCGYFNGLMSYSREIAARTEQYWCPIKHARKLKSVHTRYRKFFDYGDANDYQERLKKIRKDYKDD</sequence>
<dbReference type="KEGG" id="nva:G3M78_05330"/>
<gene>
    <name evidence="1" type="ORF">G3M78_05330</name>
</gene>
<name>A0A7T0C5D2_9BACT</name>
<dbReference type="Proteomes" id="UP000594464">
    <property type="component" value="Chromosome"/>
</dbReference>
<accession>A0A7T0C5D2</accession>
<reference evidence="2" key="1">
    <citation type="submission" date="2020-02" db="EMBL/GenBank/DDBJ databases">
        <title>Genomic and physiological characterization of two novel Nitrospinaceae genera.</title>
        <authorList>
            <person name="Mueller A.J."/>
            <person name="Jung M.-Y."/>
            <person name="Strachan C.R."/>
            <person name="Herbold C.W."/>
            <person name="Kirkegaard R.H."/>
            <person name="Daims H."/>
        </authorList>
    </citation>
    <scope>NUCLEOTIDE SEQUENCE [LARGE SCALE GENOMIC DNA]</scope>
</reference>
<dbReference type="EMBL" id="CP048620">
    <property type="protein sequence ID" value="QPJ66773.1"/>
    <property type="molecule type" value="Genomic_DNA"/>
</dbReference>
<dbReference type="AlphaFoldDB" id="A0A7T0C5D2"/>
<organism evidence="1 2">
    <name type="scientific">Candidatus Nitrohelix vancouverensis</name>
    <dbReference type="NCBI Taxonomy" id="2705534"/>
    <lineage>
        <taxon>Bacteria</taxon>
        <taxon>Pseudomonadati</taxon>
        <taxon>Nitrospinota/Tectimicrobiota group</taxon>
        <taxon>Nitrospinota</taxon>
        <taxon>Nitrospinia</taxon>
        <taxon>Nitrospinales</taxon>
        <taxon>Nitrospinaceae</taxon>
        <taxon>Candidatus Nitrohelix</taxon>
    </lineage>
</organism>